<gene>
    <name evidence="2" type="ORF">ISF26_16725</name>
</gene>
<reference evidence="2 3" key="1">
    <citation type="journal article" date="2021" name="Genome Biol. Evol.">
        <title>Complete Genome Sequencing of a Novel Gloeobacter Species from a Waterfall Cave in Mexico.</title>
        <authorList>
            <person name="Saw J.H."/>
            <person name="Cardona T."/>
            <person name="Montejano G."/>
        </authorList>
    </citation>
    <scope>NUCLEOTIDE SEQUENCE [LARGE SCALE GENOMIC DNA]</scope>
    <source>
        <strain evidence="2">MG652769</strain>
    </source>
</reference>
<feature type="transmembrane region" description="Helical" evidence="1">
    <location>
        <begin position="14"/>
        <end position="36"/>
    </location>
</feature>
<evidence type="ECO:0000256" key="1">
    <source>
        <dbReference type="SAM" id="Phobius"/>
    </source>
</evidence>
<dbReference type="EMBL" id="CP063845">
    <property type="protein sequence ID" value="UFP93428.1"/>
    <property type="molecule type" value="Genomic_DNA"/>
</dbReference>
<feature type="transmembrane region" description="Helical" evidence="1">
    <location>
        <begin position="180"/>
        <end position="198"/>
    </location>
</feature>
<sequence length="217" mass="23342">MLSKFVAGNPLERFFSLAGIACNGIFLINAAALFIPPRPLDPAWEVQLIGGLVSNAPLLLVGIALVGAGRYLREQPERFRSLQIYAYALAVVFALCAPLLLVDSLRLYRDAAGRVDAEQNRTAAKIERQQTRLEAAVAAGNVPAGLDLAQARERLTAAQAQTRREAEQARFQARLNYGKLALSKIALLVVIVGTLLLFGRLSQLAAQGIALDPDIVG</sequence>
<dbReference type="RefSeq" id="WP_230840431.1">
    <property type="nucleotide sequence ID" value="NZ_CP063845.1"/>
</dbReference>
<dbReference type="Proteomes" id="UP001054846">
    <property type="component" value="Chromosome"/>
</dbReference>
<feature type="transmembrane region" description="Helical" evidence="1">
    <location>
        <begin position="84"/>
        <end position="102"/>
    </location>
</feature>
<name>A0ABY3PII7_9CYAN</name>
<protein>
    <submittedName>
        <fullName evidence="2">Uncharacterized protein</fullName>
    </submittedName>
</protein>
<evidence type="ECO:0000313" key="3">
    <source>
        <dbReference type="Proteomes" id="UP001054846"/>
    </source>
</evidence>
<keyword evidence="1" id="KW-0472">Membrane</keyword>
<accession>A0ABY3PII7</accession>
<keyword evidence="1" id="KW-1133">Transmembrane helix</keyword>
<organism evidence="2 3">
    <name type="scientific">Gloeobacter morelensis MG652769</name>
    <dbReference type="NCBI Taxonomy" id="2781736"/>
    <lineage>
        <taxon>Bacteria</taxon>
        <taxon>Bacillati</taxon>
        <taxon>Cyanobacteriota</taxon>
        <taxon>Cyanophyceae</taxon>
        <taxon>Gloeobacterales</taxon>
        <taxon>Gloeobacteraceae</taxon>
        <taxon>Gloeobacter</taxon>
        <taxon>Gloeobacter morelensis</taxon>
    </lineage>
</organism>
<dbReference type="NCBIfam" id="NF038305">
    <property type="entry name" value="HpsJ_fam"/>
    <property type="match status" value="1"/>
</dbReference>
<dbReference type="InterPro" id="IPR047709">
    <property type="entry name" value="HpsJ-like"/>
</dbReference>
<feature type="transmembrane region" description="Helical" evidence="1">
    <location>
        <begin position="48"/>
        <end position="72"/>
    </location>
</feature>
<keyword evidence="3" id="KW-1185">Reference proteome</keyword>
<evidence type="ECO:0000313" key="2">
    <source>
        <dbReference type="EMBL" id="UFP93428.1"/>
    </source>
</evidence>
<keyword evidence="1" id="KW-0812">Transmembrane</keyword>
<proteinExistence type="predicted"/>